<dbReference type="InterPro" id="IPR000352">
    <property type="entry name" value="Pep_chain_release_fac_I"/>
</dbReference>
<evidence type="ECO:0000256" key="1">
    <source>
        <dbReference type="ARBA" id="ARBA00004173"/>
    </source>
</evidence>
<organism evidence="6">
    <name type="scientific">marine sediment metagenome</name>
    <dbReference type="NCBI Taxonomy" id="412755"/>
    <lineage>
        <taxon>unclassified sequences</taxon>
        <taxon>metagenomes</taxon>
        <taxon>ecological metagenomes</taxon>
    </lineage>
</organism>
<gene>
    <name evidence="6" type="ORF">LCGC14_2439000</name>
</gene>
<evidence type="ECO:0000313" key="6">
    <source>
        <dbReference type="EMBL" id="KKL22084.1"/>
    </source>
</evidence>
<evidence type="ECO:0000256" key="3">
    <source>
        <dbReference type="ARBA" id="ARBA00022946"/>
    </source>
</evidence>
<dbReference type="PANTHER" id="PTHR46203">
    <property type="entry name" value="PROBABLE PEPTIDE CHAIN RELEASE FACTOR C12ORF65"/>
    <property type="match status" value="1"/>
</dbReference>
<sequence length="90" mass="10087">MQFDRASYVYKLRNITTSYKGEAWAMLKYIMRRFPVSEAKENALEKRMIELGLNESEIDESFVRSGGAGGQNVNKVATCVHLKHASSGLG</sequence>
<dbReference type="EMBL" id="LAZR01037483">
    <property type="protein sequence ID" value="KKL22084.1"/>
    <property type="molecule type" value="Genomic_DNA"/>
</dbReference>
<comment type="subcellular location">
    <subcellularLocation>
        <location evidence="1">Mitochondrion</location>
    </subcellularLocation>
</comment>
<dbReference type="SUPFAM" id="SSF75620">
    <property type="entry name" value="Release factor"/>
    <property type="match status" value="1"/>
</dbReference>
<keyword evidence="3" id="KW-0809">Transit peptide</keyword>
<dbReference type="InterPro" id="IPR052405">
    <property type="entry name" value="Mito_Transl_Release_Factor"/>
</dbReference>
<proteinExistence type="inferred from homology"/>
<evidence type="ECO:0000256" key="2">
    <source>
        <dbReference type="ARBA" id="ARBA00010835"/>
    </source>
</evidence>
<feature type="non-terminal residue" evidence="6">
    <location>
        <position position="90"/>
    </location>
</feature>
<keyword evidence="4" id="KW-0496">Mitochondrion</keyword>
<dbReference type="GO" id="GO:0005739">
    <property type="term" value="C:mitochondrion"/>
    <property type="evidence" value="ECO:0007669"/>
    <property type="project" value="UniProtKB-SubCell"/>
</dbReference>
<feature type="domain" description="Prokaryotic-type class I peptide chain release factors" evidence="5">
    <location>
        <begin position="49"/>
        <end position="88"/>
    </location>
</feature>
<evidence type="ECO:0000259" key="5">
    <source>
        <dbReference type="Pfam" id="PF00472"/>
    </source>
</evidence>
<dbReference type="InterPro" id="IPR045853">
    <property type="entry name" value="Pep_chain_release_fac_I_sf"/>
</dbReference>
<dbReference type="GO" id="GO:0003747">
    <property type="term" value="F:translation release factor activity"/>
    <property type="evidence" value="ECO:0007669"/>
    <property type="project" value="InterPro"/>
</dbReference>
<accession>A0A0F9BJL1</accession>
<dbReference type="Gene3D" id="3.30.160.20">
    <property type="match status" value="1"/>
</dbReference>
<reference evidence="6" key="1">
    <citation type="journal article" date="2015" name="Nature">
        <title>Complex archaea that bridge the gap between prokaryotes and eukaryotes.</title>
        <authorList>
            <person name="Spang A."/>
            <person name="Saw J.H."/>
            <person name="Jorgensen S.L."/>
            <person name="Zaremba-Niedzwiedzka K."/>
            <person name="Martijn J."/>
            <person name="Lind A.E."/>
            <person name="van Eijk R."/>
            <person name="Schleper C."/>
            <person name="Guy L."/>
            <person name="Ettema T.J."/>
        </authorList>
    </citation>
    <scope>NUCLEOTIDE SEQUENCE</scope>
</reference>
<comment type="similarity">
    <text evidence="2">Belongs to the prokaryotic/mitochondrial release factor family.</text>
</comment>
<dbReference type="AlphaFoldDB" id="A0A0F9BJL1"/>
<dbReference type="Pfam" id="PF00472">
    <property type="entry name" value="RF-1"/>
    <property type="match status" value="1"/>
</dbReference>
<comment type="caution">
    <text evidence="6">The sequence shown here is derived from an EMBL/GenBank/DDBJ whole genome shotgun (WGS) entry which is preliminary data.</text>
</comment>
<evidence type="ECO:0000256" key="4">
    <source>
        <dbReference type="ARBA" id="ARBA00023128"/>
    </source>
</evidence>
<protein>
    <recommendedName>
        <fullName evidence="5">Prokaryotic-type class I peptide chain release factors domain-containing protein</fullName>
    </recommendedName>
</protein>
<dbReference type="PANTHER" id="PTHR46203:SF1">
    <property type="entry name" value="MITOCHONDRIAL TRANSLATION RELEASE FACTOR IN RESCUE"/>
    <property type="match status" value="1"/>
</dbReference>
<name>A0A0F9BJL1_9ZZZZ</name>